<dbReference type="STRING" id="1548.CSCA_2691"/>
<dbReference type="Proteomes" id="UP000033115">
    <property type="component" value="Chromosome"/>
</dbReference>
<protein>
    <submittedName>
        <fullName evidence="1">Uncharacterized protein</fullName>
    </submittedName>
</protein>
<sequence>MNLACQNSIVNTFKSNAFDGETIEDYDCQLTDQSRINGLVTIAQLRLVNLTTEPINYYKNKEAIKCTEWQSQNMLALGLDLKRHIEKNTNRYEDLKIYINSLNSIEEVQKVIWDTVIPTT</sequence>
<accession>A0A0E3GR72</accession>
<dbReference type="AlphaFoldDB" id="A0A0E3GR72"/>
<dbReference type="EMBL" id="CP009933">
    <property type="protein sequence ID" value="AKA69816.1"/>
    <property type="molecule type" value="Genomic_DNA"/>
</dbReference>
<dbReference type="HOGENOM" id="CLU_2045640_0_0_9"/>
<gene>
    <name evidence="1" type="ORF">CSCA_2691</name>
</gene>
<evidence type="ECO:0000313" key="2">
    <source>
        <dbReference type="Proteomes" id="UP000033115"/>
    </source>
</evidence>
<evidence type="ECO:0000313" key="1">
    <source>
        <dbReference type="EMBL" id="AKA69816.1"/>
    </source>
</evidence>
<dbReference type="KEGG" id="csq:CSCA_2691"/>
<dbReference type="RefSeq" id="WP_029161587.1">
    <property type="nucleotide sequence ID" value="NZ_CP009933.1"/>
</dbReference>
<proteinExistence type="predicted"/>
<reference evidence="1 2" key="1">
    <citation type="journal article" date="2015" name="J. Biotechnol.">
        <title>Complete genome sequence of a malodorant-producing acetogen, Clostridium scatologenes ATCC 25775(T).</title>
        <authorList>
            <person name="Zhu Z."/>
            <person name="Guo T."/>
            <person name="Zheng H."/>
            <person name="Song T."/>
            <person name="Ouyang P."/>
            <person name="Xie J."/>
        </authorList>
    </citation>
    <scope>NUCLEOTIDE SEQUENCE [LARGE SCALE GENOMIC DNA]</scope>
    <source>
        <strain evidence="1 2">ATCC 25775</strain>
    </source>
</reference>
<organism evidence="1 2">
    <name type="scientific">Clostridium scatologenes</name>
    <dbReference type="NCBI Taxonomy" id="1548"/>
    <lineage>
        <taxon>Bacteria</taxon>
        <taxon>Bacillati</taxon>
        <taxon>Bacillota</taxon>
        <taxon>Clostridia</taxon>
        <taxon>Eubacteriales</taxon>
        <taxon>Clostridiaceae</taxon>
        <taxon>Clostridium</taxon>
    </lineage>
</organism>
<name>A0A0E3GR72_CLOSL</name>
<keyword evidence="2" id="KW-1185">Reference proteome</keyword>